<gene>
    <name evidence="2" type="ordered locus">Cwoe_5778</name>
</gene>
<evidence type="ECO:0000256" key="1">
    <source>
        <dbReference type="SAM" id="Phobius"/>
    </source>
</evidence>
<evidence type="ECO:0000313" key="3">
    <source>
        <dbReference type="Proteomes" id="UP000008229"/>
    </source>
</evidence>
<keyword evidence="1" id="KW-1133">Transmembrane helix</keyword>
<keyword evidence="3" id="KW-1185">Reference proteome</keyword>
<reference evidence="2 3" key="1">
    <citation type="journal article" date="2010" name="Stand. Genomic Sci.">
        <title>Complete genome sequence of Conexibacter woesei type strain (ID131577).</title>
        <authorList>
            <person name="Pukall R."/>
            <person name="Lapidus A."/>
            <person name="Glavina Del Rio T."/>
            <person name="Copeland A."/>
            <person name="Tice H."/>
            <person name="Cheng J.-F."/>
            <person name="Lucas S."/>
            <person name="Chen F."/>
            <person name="Nolan M."/>
            <person name="Bruce D."/>
            <person name="Goodwin L."/>
            <person name="Pitluck S."/>
            <person name="Mavromatis K."/>
            <person name="Ivanova N."/>
            <person name="Ovchinnikova G."/>
            <person name="Pati A."/>
            <person name="Chen A."/>
            <person name="Palaniappan K."/>
            <person name="Land M."/>
            <person name="Hauser L."/>
            <person name="Chang Y.-J."/>
            <person name="Jeffries C.D."/>
            <person name="Chain P."/>
            <person name="Meincke L."/>
            <person name="Sims D."/>
            <person name="Brettin T."/>
            <person name="Detter J.C."/>
            <person name="Rohde M."/>
            <person name="Goeker M."/>
            <person name="Bristow J."/>
            <person name="Eisen J.A."/>
            <person name="Markowitz V."/>
            <person name="Kyrpides N.C."/>
            <person name="Klenk H.-P."/>
            <person name="Hugenholtz P."/>
        </authorList>
    </citation>
    <scope>NUCLEOTIDE SEQUENCE [LARGE SCALE GENOMIC DNA]</scope>
    <source>
        <strain evidence="3">DSM 14684 / CIP 108061 / JCM 11494 / NBRC 100937 / ID131577</strain>
    </source>
</reference>
<sequence>MLGPFHRYRGMALLPLAALAVHQLRYLLAFGAGAEQRLADEGHSYLGSIEAVAIVLCAVALGGFLTHLASAWCGRAAAGTDAAPSPRRGLLKLWAVAALVLAGIYTGQELLEGFLVAGHPPGVEGVLGHGGWLMAPLSLAIGGLLALLLRGAQAVLALVRRAVAARPRPAAEPAPRLRPARVLLRRVDPLAGAAAGRAPPVRALVPA</sequence>
<feature type="transmembrane region" description="Helical" evidence="1">
    <location>
        <begin position="90"/>
        <end position="111"/>
    </location>
</feature>
<dbReference type="KEGG" id="cwo:Cwoe_5778"/>
<dbReference type="OrthoDB" id="10008571at2"/>
<dbReference type="STRING" id="469383.Cwoe_5778"/>
<keyword evidence="1" id="KW-0812">Transmembrane</keyword>
<dbReference type="RefSeq" id="WP_012937230.1">
    <property type="nucleotide sequence ID" value="NC_013739.1"/>
</dbReference>
<dbReference type="EMBL" id="CP001854">
    <property type="protein sequence ID" value="ADB54179.1"/>
    <property type="molecule type" value="Genomic_DNA"/>
</dbReference>
<dbReference type="Proteomes" id="UP000008229">
    <property type="component" value="Chromosome"/>
</dbReference>
<feature type="transmembrane region" description="Helical" evidence="1">
    <location>
        <begin position="45"/>
        <end position="69"/>
    </location>
</feature>
<accession>D3F2P8</accession>
<evidence type="ECO:0000313" key="2">
    <source>
        <dbReference type="EMBL" id="ADB54179.1"/>
    </source>
</evidence>
<reference evidence="3" key="2">
    <citation type="submission" date="2010-01" db="EMBL/GenBank/DDBJ databases">
        <title>The complete genome of Conexibacter woesei DSM 14684.</title>
        <authorList>
            <consortium name="US DOE Joint Genome Institute (JGI-PGF)"/>
            <person name="Lucas S."/>
            <person name="Copeland A."/>
            <person name="Lapidus A."/>
            <person name="Glavina del Rio T."/>
            <person name="Dalin E."/>
            <person name="Tice H."/>
            <person name="Bruce D."/>
            <person name="Goodwin L."/>
            <person name="Pitluck S."/>
            <person name="Kyrpides N."/>
            <person name="Mavromatis K."/>
            <person name="Ivanova N."/>
            <person name="Mikhailova N."/>
            <person name="Chertkov O."/>
            <person name="Brettin T."/>
            <person name="Detter J.C."/>
            <person name="Han C."/>
            <person name="Larimer F."/>
            <person name="Land M."/>
            <person name="Hauser L."/>
            <person name="Markowitz V."/>
            <person name="Cheng J.-F."/>
            <person name="Hugenholtz P."/>
            <person name="Woyke T."/>
            <person name="Wu D."/>
            <person name="Pukall R."/>
            <person name="Steenblock K."/>
            <person name="Schneider S."/>
            <person name="Klenk H.-P."/>
            <person name="Eisen J.A."/>
        </authorList>
    </citation>
    <scope>NUCLEOTIDE SEQUENCE [LARGE SCALE GENOMIC DNA]</scope>
    <source>
        <strain evidence="3">DSM 14684 / CIP 108061 / JCM 11494 / NBRC 100937 / ID131577</strain>
    </source>
</reference>
<name>D3F2P8_CONWI</name>
<feature type="transmembrane region" description="Helical" evidence="1">
    <location>
        <begin position="131"/>
        <end position="159"/>
    </location>
</feature>
<protein>
    <submittedName>
        <fullName evidence="2">Uncharacterized protein</fullName>
    </submittedName>
</protein>
<dbReference type="AlphaFoldDB" id="D3F2P8"/>
<proteinExistence type="predicted"/>
<dbReference type="HOGENOM" id="CLU_1324543_0_0_11"/>
<keyword evidence="1" id="KW-0472">Membrane</keyword>
<organism evidence="2 3">
    <name type="scientific">Conexibacter woesei (strain DSM 14684 / CCUG 47730 / CIP 108061 / JCM 11494 / NBRC 100937 / ID131577)</name>
    <dbReference type="NCBI Taxonomy" id="469383"/>
    <lineage>
        <taxon>Bacteria</taxon>
        <taxon>Bacillati</taxon>
        <taxon>Actinomycetota</taxon>
        <taxon>Thermoleophilia</taxon>
        <taxon>Solirubrobacterales</taxon>
        <taxon>Conexibacteraceae</taxon>
        <taxon>Conexibacter</taxon>
    </lineage>
</organism>